<name>A0A085MQK7_9BILA</name>
<dbReference type="Proteomes" id="UP000030764">
    <property type="component" value="Unassembled WGS sequence"/>
</dbReference>
<sequence>WCGAQVLRRSQAFCSFCSPCSTERMHMVLKRRHLPTVRIVCKAATQAPQTCSSSKCPHILAVNLLKPFQLPLLVTLVSF</sequence>
<dbReference type="EMBL" id="KL367871">
    <property type="protein sequence ID" value="KFD59503.1"/>
    <property type="molecule type" value="Genomic_DNA"/>
</dbReference>
<dbReference type="Proteomes" id="UP000030758">
    <property type="component" value="Unassembled WGS sequence"/>
</dbReference>
<evidence type="ECO:0000313" key="2">
    <source>
        <dbReference type="EMBL" id="KFD59503.1"/>
    </source>
</evidence>
<evidence type="ECO:0000313" key="3">
    <source>
        <dbReference type="Proteomes" id="UP000030764"/>
    </source>
</evidence>
<evidence type="ECO:0000313" key="1">
    <source>
        <dbReference type="EMBL" id="KFD45193.1"/>
    </source>
</evidence>
<proteinExistence type="predicted"/>
<organism evidence="2">
    <name type="scientific">Trichuris suis</name>
    <name type="common">pig whipworm</name>
    <dbReference type="NCBI Taxonomy" id="68888"/>
    <lineage>
        <taxon>Eukaryota</taxon>
        <taxon>Metazoa</taxon>
        <taxon>Ecdysozoa</taxon>
        <taxon>Nematoda</taxon>
        <taxon>Enoplea</taxon>
        <taxon>Dorylaimia</taxon>
        <taxon>Trichinellida</taxon>
        <taxon>Trichuridae</taxon>
        <taxon>Trichuris</taxon>
    </lineage>
</organism>
<feature type="non-terminal residue" evidence="2">
    <location>
        <position position="79"/>
    </location>
</feature>
<dbReference type="EMBL" id="KL363657">
    <property type="protein sequence ID" value="KFD45193.1"/>
    <property type="molecule type" value="Genomic_DNA"/>
</dbReference>
<accession>A0A085MQK7</accession>
<dbReference type="AlphaFoldDB" id="A0A085MQK7"/>
<gene>
    <name evidence="1" type="ORF">M513_13930</name>
    <name evidence="2" type="ORF">M514_13930</name>
</gene>
<protein>
    <submittedName>
        <fullName evidence="2">Uncharacterized protein</fullName>
    </submittedName>
</protein>
<feature type="non-terminal residue" evidence="2">
    <location>
        <position position="1"/>
    </location>
</feature>
<keyword evidence="3" id="KW-1185">Reference proteome</keyword>
<reference evidence="2 3" key="1">
    <citation type="journal article" date="2014" name="Nat. Genet.">
        <title>Genome and transcriptome of the porcine whipworm Trichuris suis.</title>
        <authorList>
            <person name="Jex A.R."/>
            <person name="Nejsum P."/>
            <person name="Schwarz E.M."/>
            <person name="Hu L."/>
            <person name="Young N.D."/>
            <person name="Hall R.S."/>
            <person name="Korhonen P.K."/>
            <person name="Liao S."/>
            <person name="Thamsborg S."/>
            <person name="Xia J."/>
            <person name="Xu P."/>
            <person name="Wang S."/>
            <person name="Scheerlinck J.P."/>
            <person name="Hofmann A."/>
            <person name="Sternberg P.W."/>
            <person name="Wang J."/>
            <person name="Gasser R.B."/>
        </authorList>
    </citation>
    <scope>NUCLEOTIDE SEQUENCE [LARGE SCALE GENOMIC DNA]</scope>
    <source>
        <strain evidence="2">DCEP-RM93F</strain>
        <strain evidence="1">DCEP-RM93M</strain>
    </source>
</reference>